<dbReference type="InterPro" id="IPR009267">
    <property type="entry name" value="NTP_transf_6"/>
</dbReference>
<comment type="caution">
    <text evidence="1">The sequence shown here is derived from an EMBL/GenBank/DDBJ whole genome shotgun (WGS) entry which is preliminary data.</text>
</comment>
<proteinExistence type="predicted"/>
<accession>A0ABX0Y5D9</accession>
<evidence type="ECO:0000313" key="2">
    <source>
        <dbReference type="Proteomes" id="UP000722989"/>
    </source>
</evidence>
<dbReference type="Pfam" id="PF06042">
    <property type="entry name" value="NTP_transf_6"/>
    <property type="match status" value="1"/>
</dbReference>
<sequence>MRVLETVRAVDLPDAWVGAGAVRDVVWGRLYGPGFDPGDVNDVDVVFFDPDDLSRERDERATRMLGDAWPDAPWQARNQAAVHTWYHHRFGGAPVLPFSSIAEAVATWPETATAVAVRLDGAGHLDVCAPLGLADLLAGVWRRNPRRASLEVSLARFARHRPGRRWPGVRVIPPR</sequence>
<dbReference type="PANTHER" id="PTHR39166">
    <property type="entry name" value="BLL1166 PROTEIN"/>
    <property type="match status" value="1"/>
</dbReference>
<keyword evidence="2" id="KW-1185">Reference proteome</keyword>
<name>A0ABX0Y5D9_9ACTN</name>
<organism evidence="1 2">
    <name type="scientific">Planosporangium thailandense</name>
    <dbReference type="NCBI Taxonomy" id="765197"/>
    <lineage>
        <taxon>Bacteria</taxon>
        <taxon>Bacillati</taxon>
        <taxon>Actinomycetota</taxon>
        <taxon>Actinomycetes</taxon>
        <taxon>Micromonosporales</taxon>
        <taxon>Micromonosporaceae</taxon>
        <taxon>Planosporangium</taxon>
    </lineage>
</organism>
<reference evidence="1 2" key="1">
    <citation type="submission" date="2020-03" db="EMBL/GenBank/DDBJ databases">
        <title>WGS of the type strain of Planosporangium spp.</title>
        <authorList>
            <person name="Thawai C."/>
        </authorList>
    </citation>
    <scope>NUCLEOTIDE SEQUENCE [LARGE SCALE GENOMIC DNA]</scope>
    <source>
        <strain evidence="1 2">TBRC 5610</strain>
    </source>
</reference>
<dbReference type="Proteomes" id="UP000722989">
    <property type="component" value="Unassembled WGS sequence"/>
</dbReference>
<evidence type="ECO:0000313" key="1">
    <source>
        <dbReference type="EMBL" id="NJC72514.1"/>
    </source>
</evidence>
<dbReference type="PANTHER" id="PTHR39166:SF1">
    <property type="entry name" value="BLL1166 PROTEIN"/>
    <property type="match status" value="1"/>
</dbReference>
<dbReference type="EMBL" id="JAATVY010000019">
    <property type="protein sequence ID" value="NJC72514.1"/>
    <property type="molecule type" value="Genomic_DNA"/>
</dbReference>
<protein>
    <submittedName>
        <fullName evidence="1">Nucleotidyltransferase family protein</fullName>
    </submittedName>
</protein>
<gene>
    <name evidence="1" type="ORF">HC031_22745</name>
</gene>